<dbReference type="InterPro" id="IPR003675">
    <property type="entry name" value="Rce1/LyrA-like_dom"/>
</dbReference>
<feature type="transmembrane region" description="Helical" evidence="1">
    <location>
        <begin position="43"/>
        <end position="62"/>
    </location>
</feature>
<name>A0ABT5XI38_9EURY</name>
<keyword evidence="4" id="KW-1185">Reference proteome</keyword>
<dbReference type="EMBL" id="JARFPL010000068">
    <property type="protein sequence ID" value="MDF0594340.1"/>
    <property type="molecule type" value="Genomic_DNA"/>
</dbReference>
<keyword evidence="1" id="KW-1133">Transmembrane helix</keyword>
<gene>
    <name evidence="3" type="ORF">P0O24_12195</name>
</gene>
<protein>
    <submittedName>
        <fullName evidence="3">Type II CAAX endopeptidase family protein</fullName>
    </submittedName>
</protein>
<feature type="transmembrane region" description="Helical" evidence="1">
    <location>
        <begin position="7"/>
        <end position="27"/>
    </location>
</feature>
<feature type="transmembrane region" description="Helical" evidence="1">
    <location>
        <begin position="229"/>
        <end position="245"/>
    </location>
</feature>
<organism evidence="3 4">
    <name type="scientific">Candidatus Methanocrinis alkalitolerans</name>
    <dbReference type="NCBI Taxonomy" id="3033395"/>
    <lineage>
        <taxon>Archaea</taxon>
        <taxon>Methanobacteriati</taxon>
        <taxon>Methanobacteriota</taxon>
        <taxon>Stenosarchaea group</taxon>
        <taxon>Methanomicrobia</taxon>
        <taxon>Methanotrichales</taxon>
        <taxon>Methanotrichaceae</taxon>
        <taxon>Methanocrinis</taxon>
    </lineage>
</organism>
<dbReference type="Proteomes" id="UP001215956">
    <property type="component" value="Unassembled WGS sequence"/>
</dbReference>
<evidence type="ECO:0000313" key="3">
    <source>
        <dbReference type="EMBL" id="MDF0594340.1"/>
    </source>
</evidence>
<dbReference type="RefSeq" id="WP_316970032.1">
    <property type="nucleotide sequence ID" value="NZ_JARFPL010000068.1"/>
</dbReference>
<sequence>MRQRDLIPFFAMAFLIAWGILGLYIFASETMVRLFGNLTGEHPLFYLAVYAPAIAALVLVLYRHGFDGMRRFLSRLLLWRTSIYWYVMLILVVPLVFYISALFKEGAYETLFPFASVTSYLLALLLMAIMGPVEEVGWRGLALPLLQRRMAPIWAALVLGVIWAFWHLPAFMLGGTPQSAWSLTPFFVGTVALSVIVTPLFNNSRGSILLPAFFHLQVINPLWPDAQPYDTWLFVVVAALVVWFNRKAMFTREGAVTWVIPLAEDNSD</sequence>
<feature type="transmembrane region" description="Helical" evidence="1">
    <location>
        <begin position="151"/>
        <end position="168"/>
    </location>
</feature>
<reference evidence="3 4" key="1">
    <citation type="submission" date="2023-03" db="EMBL/GenBank/DDBJ databases">
        <title>Whole genome sequencing of Methanotrichaceae archaeon M04Ac.</title>
        <authorList>
            <person name="Khomyakova M.A."/>
            <person name="Merkel A.Y."/>
            <person name="Slobodkin A.I."/>
        </authorList>
    </citation>
    <scope>NUCLEOTIDE SEQUENCE [LARGE SCALE GENOMIC DNA]</scope>
    <source>
        <strain evidence="3 4">M04Ac</strain>
    </source>
</reference>
<evidence type="ECO:0000259" key="2">
    <source>
        <dbReference type="Pfam" id="PF02517"/>
    </source>
</evidence>
<accession>A0ABT5XI38</accession>
<feature type="transmembrane region" description="Helical" evidence="1">
    <location>
        <begin position="83"/>
        <end position="104"/>
    </location>
</feature>
<feature type="domain" description="CAAX prenyl protease 2/Lysostaphin resistance protein A-like" evidence="2">
    <location>
        <begin position="119"/>
        <end position="216"/>
    </location>
</feature>
<proteinExistence type="predicted"/>
<dbReference type="PANTHER" id="PTHR35797:SF1">
    <property type="entry name" value="PROTEASE"/>
    <property type="match status" value="1"/>
</dbReference>
<keyword evidence="1" id="KW-0472">Membrane</keyword>
<dbReference type="InterPro" id="IPR042150">
    <property type="entry name" value="MmRce1-like"/>
</dbReference>
<comment type="caution">
    <text evidence="3">The sequence shown here is derived from an EMBL/GenBank/DDBJ whole genome shotgun (WGS) entry which is preliminary data.</text>
</comment>
<evidence type="ECO:0000313" key="4">
    <source>
        <dbReference type="Proteomes" id="UP001215956"/>
    </source>
</evidence>
<evidence type="ECO:0000256" key="1">
    <source>
        <dbReference type="SAM" id="Phobius"/>
    </source>
</evidence>
<feature type="transmembrane region" description="Helical" evidence="1">
    <location>
        <begin position="180"/>
        <end position="201"/>
    </location>
</feature>
<dbReference type="Pfam" id="PF02517">
    <property type="entry name" value="Rce1-like"/>
    <property type="match status" value="1"/>
</dbReference>
<feature type="transmembrane region" description="Helical" evidence="1">
    <location>
        <begin position="110"/>
        <end position="130"/>
    </location>
</feature>
<keyword evidence="1" id="KW-0812">Transmembrane</keyword>
<dbReference type="PANTHER" id="PTHR35797">
    <property type="entry name" value="PROTEASE-RELATED"/>
    <property type="match status" value="1"/>
</dbReference>